<dbReference type="Proteomes" id="UP001055712">
    <property type="component" value="Unassembled WGS sequence"/>
</dbReference>
<dbReference type="InterPro" id="IPR045888">
    <property type="entry name" value="Erv"/>
</dbReference>
<evidence type="ECO:0000256" key="4">
    <source>
        <dbReference type="ARBA" id="ARBA00022989"/>
    </source>
</evidence>
<dbReference type="PANTHER" id="PTHR10984:SF25">
    <property type="entry name" value="ENDOPLASMIC RETICULUM-GOLGI INTERMEDIATE COMPARTMENT PROTEIN 3"/>
    <property type="match status" value="1"/>
</dbReference>
<feature type="domain" description="Endoplasmic reticulum vesicle transporter N-terminal" evidence="8">
    <location>
        <begin position="8"/>
        <end position="97"/>
    </location>
</feature>
<evidence type="ECO:0000313" key="10">
    <source>
        <dbReference type="Proteomes" id="UP001055712"/>
    </source>
</evidence>
<evidence type="ECO:0000256" key="5">
    <source>
        <dbReference type="ARBA" id="ARBA00023136"/>
    </source>
</evidence>
<comment type="similarity">
    <text evidence="2">Belongs to the ERGIC family.</text>
</comment>
<evidence type="ECO:0000256" key="1">
    <source>
        <dbReference type="ARBA" id="ARBA00004141"/>
    </source>
</evidence>
<evidence type="ECO:0000256" key="2">
    <source>
        <dbReference type="ARBA" id="ARBA00005648"/>
    </source>
</evidence>
<dbReference type="InterPro" id="IPR012936">
    <property type="entry name" value="Erv_C"/>
</dbReference>
<dbReference type="AlphaFoldDB" id="A0A9D4TQ17"/>
<dbReference type="GO" id="GO:0005783">
    <property type="term" value="C:endoplasmic reticulum"/>
    <property type="evidence" value="ECO:0007669"/>
    <property type="project" value="TreeGrafter"/>
</dbReference>
<dbReference type="PANTHER" id="PTHR10984">
    <property type="entry name" value="ENDOPLASMIC RETICULUM-GOLGI INTERMEDIATE COMPARTMENT PROTEIN"/>
    <property type="match status" value="1"/>
</dbReference>
<comment type="caution">
    <text evidence="9">The sequence shown here is derived from an EMBL/GenBank/DDBJ whole genome shotgun (WGS) entry which is preliminary data.</text>
</comment>
<dbReference type="Pfam" id="PF07970">
    <property type="entry name" value="COPIIcoated_ERV"/>
    <property type="match status" value="1"/>
</dbReference>
<evidence type="ECO:0000259" key="8">
    <source>
        <dbReference type="Pfam" id="PF13850"/>
    </source>
</evidence>
<proteinExistence type="inferred from homology"/>
<evidence type="ECO:0000259" key="7">
    <source>
        <dbReference type="Pfam" id="PF07970"/>
    </source>
</evidence>
<accession>A0A9D4TQ17</accession>
<keyword evidence="4 6" id="KW-1133">Transmembrane helix</keyword>
<dbReference type="Pfam" id="PF13850">
    <property type="entry name" value="ERGIC_N"/>
    <property type="match status" value="1"/>
</dbReference>
<evidence type="ECO:0000256" key="3">
    <source>
        <dbReference type="ARBA" id="ARBA00022692"/>
    </source>
</evidence>
<name>A0A9D4TQ17_CHLVU</name>
<dbReference type="GO" id="GO:0030134">
    <property type="term" value="C:COPII-coated ER to Golgi transport vesicle"/>
    <property type="evidence" value="ECO:0007669"/>
    <property type="project" value="TreeGrafter"/>
</dbReference>
<gene>
    <name evidence="9" type="ORF">D9Q98_004467</name>
</gene>
<protein>
    <recommendedName>
        <fullName evidence="11">Endoplasmic reticulum-Golgi intermediate compartment protein 3</fullName>
    </recommendedName>
</protein>
<keyword evidence="3 6" id="KW-0812">Transmembrane</keyword>
<keyword evidence="5 6" id="KW-0472">Membrane</keyword>
<feature type="transmembrane region" description="Helical" evidence="6">
    <location>
        <begin position="21"/>
        <end position="44"/>
    </location>
</feature>
<evidence type="ECO:0000313" key="9">
    <source>
        <dbReference type="EMBL" id="KAI3431414.1"/>
    </source>
</evidence>
<organism evidence="9 10">
    <name type="scientific">Chlorella vulgaris</name>
    <name type="common">Green alga</name>
    <dbReference type="NCBI Taxonomy" id="3077"/>
    <lineage>
        <taxon>Eukaryota</taxon>
        <taxon>Viridiplantae</taxon>
        <taxon>Chlorophyta</taxon>
        <taxon>core chlorophytes</taxon>
        <taxon>Trebouxiophyceae</taxon>
        <taxon>Chlorellales</taxon>
        <taxon>Chlorellaceae</taxon>
        <taxon>Chlorella clade</taxon>
        <taxon>Chlorella</taxon>
    </lineage>
</organism>
<evidence type="ECO:0008006" key="11">
    <source>
        <dbReference type="Google" id="ProtNLM"/>
    </source>
</evidence>
<dbReference type="OrthoDB" id="270930at2759"/>
<sequence>MAPKRWKLSQMTAFSHAQEHLRVQTVHGAIVTIIGVCIALVLFLSEVRQCMTTKQVQELKVDTSRLEQLHVSFNVTFPALPCETLLMDVGDVSGKWQTESRIKMARNGEVHKHQVDVYGRWLRQAEYTAPSEGDWDNPFMLRVDQKELSEIGDALKRHEGCNIHGWLEVQRVAGNIHFAVRPEALFLSMNADEIMQALRQRQILLEGLGADLHPDASKLNISHTIHELRFGPRFPGQANSLEGVSQIDRQSTGIDKYFLKVVPTDYFSLWGRRTHSYQYSVTEYYHQFRGGEDQPPAVYLLYDASPIMVELREVRPGLLRLLVRGCAVVGGAFALTGLFDKLVHRSVVAVKRHML</sequence>
<dbReference type="EMBL" id="SIDB01000006">
    <property type="protein sequence ID" value="KAI3431414.1"/>
    <property type="molecule type" value="Genomic_DNA"/>
</dbReference>
<reference evidence="9" key="1">
    <citation type="journal article" date="2019" name="Plant J.">
        <title>Chlorella vulgaris genome assembly and annotation reveals the molecular basis for metabolic acclimation to high light conditions.</title>
        <authorList>
            <person name="Cecchin M."/>
            <person name="Marcolungo L."/>
            <person name="Rossato M."/>
            <person name="Girolomoni L."/>
            <person name="Cosentino E."/>
            <person name="Cuine S."/>
            <person name="Li-Beisson Y."/>
            <person name="Delledonne M."/>
            <person name="Ballottari M."/>
        </authorList>
    </citation>
    <scope>NUCLEOTIDE SEQUENCE</scope>
    <source>
        <strain evidence="9">211/11P</strain>
    </source>
</reference>
<reference evidence="9" key="2">
    <citation type="submission" date="2020-11" db="EMBL/GenBank/DDBJ databases">
        <authorList>
            <person name="Cecchin M."/>
            <person name="Marcolungo L."/>
            <person name="Rossato M."/>
            <person name="Girolomoni L."/>
            <person name="Cosentino E."/>
            <person name="Cuine S."/>
            <person name="Li-Beisson Y."/>
            <person name="Delledonne M."/>
            <person name="Ballottari M."/>
        </authorList>
    </citation>
    <scope>NUCLEOTIDE SEQUENCE</scope>
    <source>
        <strain evidence="9">211/11P</strain>
        <tissue evidence="9">Whole cell</tissue>
    </source>
</reference>
<feature type="domain" description="Endoplasmic reticulum vesicle transporter C-terminal" evidence="7">
    <location>
        <begin position="156"/>
        <end position="340"/>
    </location>
</feature>
<keyword evidence="10" id="KW-1185">Reference proteome</keyword>
<comment type="subcellular location">
    <subcellularLocation>
        <location evidence="1">Membrane</location>
        <topology evidence="1">Multi-pass membrane protein</topology>
    </subcellularLocation>
</comment>
<evidence type="ECO:0000256" key="6">
    <source>
        <dbReference type="SAM" id="Phobius"/>
    </source>
</evidence>
<dbReference type="InterPro" id="IPR039542">
    <property type="entry name" value="Erv_N"/>
</dbReference>
<dbReference type="GO" id="GO:0016020">
    <property type="term" value="C:membrane"/>
    <property type="evidence" value="ECO:0007669"/>
    <property type="project" value="UniProtKB-SubCell"/>
</dbReference>